<dbReference type="Proteomes" id="UP000727407">
    <property type="component" value="Unassembled WGS sequence"/>
</dbReference>
<accession>A0A8J4X6T6</accession>
<dbReference type="AlphaFoldDB" id="A0A8J4X6T6"/>
<evidence type="ECO:0000256" key="1">
    <source>
        <dbReference type="SAM" id="MobiDB-lite"/>
    </source>
</evidence>
<feature type="non-terminal residue" evidence="2">
    <location>
        <position position="1"/>
    </location>
</feature>
<feature type="non-terminal residue" evidence="2">
    <location>
        <position position="70"/>
    </location>
</feature>
<comment type="caution">
    <text evidence="2">The sequence shown here is derived from an EMBL/GenBank/DDBJ whole genome shotgun (WGS) entry which is preliminary data.</text>
</comment>
<gene>
    <name evidence="2" type="primary">queG</name>
    <name evidence="2" type="ORF">DAT39_006271</name>
</gene>
<evidence type="ECO:0000313" key="3">
    <source>
        <dbReference type="Proteomes" id="UP000727407"/>
    </source>
</evidence>
<sequence>GHEAGSSGQKEPEPDLPRHRRTGAWGRDFHHVRRLARSIRLLVQVLLQGHLPRQLVLPDRPQPPATWDQL</sequence>
<proteinExistence type="predicted"/>
<name>A0A8J4X6T6_CLAMG</name>
<dbReference type="EMBL" id="QNUK01000064">
    <property type="protein sequence ID" value="KAF5904019.1"/>
    <property type="molecule type" value="Genomic_DNA"/>
</dbReference>
<reference evidence="2" key="1">
    <citation type="submission" date="2020-07" db="EMBL/GenBank/DDBJ databases">
        <title>Clarias magur genome sequencing, assembly and annotation.</title>
        <authorList>
            <person name="Kushwaha B."/>
            <person name="Kumar R."/>
            <person name="Das P."/>
            <person name="Joshi C.G."/>
            <person name="Kumar D."/>
            <person name="Nagpure N.S."/>
            <person name="Pandey M."/>
            <person name="Agarwal S."/>
            <person name="Srivastava S."/>
            <person name="Singh M."/>
            <person name="Sahoo L."/>
            <person name="Jayasankar P."/>
            <person name="Meher P.K."/>
            <person name="Koringa P.G."/>
            <person name="Iquebal M.A."/>
            <person name="Das S.P."/>
            <person name="Bit A."/>
            <person name="Patnaik S."/>
            <person name="Patel N."/>
            <person name="Shah T.M."/>
            <person name="Hinsu A."/>
            <person name="Jena J.K."/>
        </authorList>
    </citation>
    <scope>NUCLEOTIDE SEQUENCE</scope>
    <source>
        <strain evidence="2">CIFAMagur01</strain>
        <tissue evidence="2">Testis</tissue>
    </source>
</reference>
<organism evidence="2 3">
    <name type="scientific">Clarias magur</name>
    <name type="common">Asian catfish</name>
    <name type="synonym">Macropteronotus magur</name>
    <dbReference type="NCBI Taxonomy" id="1594786"/>
    <lineage>
        <taxon>Eukaryota</taxon>
        <taxon>Metazoa</taxon>
        <taxon>Chordata</taxon>
        <taxon>Craniata</taxon>
        <taxon>Vertebrata</taxon>
        <taxon>Euteleostomi</taxon>
        <taxon>Actinopterygii</taxon>
        <taxon>Neopterygii</taxon>
        <taxon>Teleostei</taxon>
        <taxon>Ostariophysi</taxon>
        <taxon>Siluriformes</taxon>
        <taxon>Clariidae</taxon>
        <taxon>Clarias</taxon>
    </lineage>
</organism>
<evidence type="ECO:0000313" key="2">
    <source>
        <dbReference type="EMBL" id="KAF5904019.1"/>
    </source>
</evidence>
<keyword evidence="3" id="KW-1185">Reference proteome</keyword>
<protein>
    <submittedName>
        <fullName evidence="2">Epoxyqueuosine reductase</fullName>
    </submittedName>
</protein>
<feature type="region of interest" description="Disordered" evidence="1">
    <location>
        <begin position="1"/>
        <end position="24"/>
    </location>
</feature>